<feature type="transmembrane region" description="Helical" evidence="1">
    <location>
        <begin position="12"/>
        <end position="35"/>
    </location>
</feature>
<dbReference type="EMBL" id="CCKQ01002133">
    <property type="protein sequence ID" value="CDW73223.1"/>
    <property type="molecule type" value="Genomic_DNA"/>
</dbReference>
<keyword evidence="1" id="KW-1133">Transmembrane helix</keyword>
<keyword evidence="1" id="KW-0812">Transmembrane</keyword>
<gene>
    <name evidence="2" type="primary">Contig1687.g1832</name>
    <name evidence="2" type="ORF">STYLEM_2199</name>
</gene>
<evidence type="ECO:0000313" key="2">
    <source>
        <dbReference type="EMBL" id="CDW73223.1"/>
    </source>
</evidence>
<feature type="transmembrane region" description="Helical" evidence="1">
    <location>
        <begin position="56"/>
        <end position="79"/>
    </location>
</feature>
<keyword evidence="1" id="KW-0472">Membrane</keyword>
<dbReference type="OrthoDB" id="325499at2759"/>
<evidence type="ECO:0000313" key="3">
    <source>
        <dbReference type="Proteomes" id="UP000039865"/>
    </source>
</evidence>
<dbReference type="AlphaFoldDB" id="A0A077ZTI0"/>
<dbReference type="InParanoid" id="A0A077ZTI0"/>
<organism evidence="2 3">
    <name type="scientific">Stylonychia lemnae</name>
    <name type="common">Ciliate</name>
    <dbReference type="NCBI Taxonomy" id="5949"/>
    <lineage>
        <taxon>Eukaryota</taxon>
        <taxon>Sar</taxon>
        <taxon>Alveolata</taxon>
        <taxon>Ciliophora</taxon>
        <taxon>Intramacronucleata</taxon>
        <taxon>Spirotrichea</taxon>
        <taxon>Stichotrichia</taxon>
        <taxon>Sporadotrichida</taxon>
        <taxon>Oxytrichidae</taxon>
        <taxon>Stylonychinae</taxon>
        <taxon>Stylonychia</taxon>
    </lineage>
</organism>
<accession>A0A077ZTI0</accession>
<dbReference type="Proteomes" id="UP000039865">
    <property type="component" value="Unassembled WGS sequence"/>
</dbReference>
<reference evidence="2 3" key="1">
    <citation type="submission" date="2014-06" db="EMBL/GenBank/DDBJ databases">
        <authorList>
            <person name="Swart Estienne"/>
        </authorList>
    </citation>
    <scope>NUCLEOTIDE SEQUENCE [LARGE SCALE GENOMIC DNA]</scope>
    <source>
        <strain evidence="2 3">130c</strain>
    </source>
</reference>
<keyword evidence="3" id="KW-1185">Reference proteome</keyword>
<proteinExistence type="predicted"/>
<sequence length="150" mass="17654">MLKSKTLLAYIFRYIDISLYSFMILAQFFISLVFIHQASSHRSVCWTNQKQEHFKVYQIVNFLAFGVSEFVPIALWTALKAPEDFFNLYNVLPIQKFSIFQSRIGEVLKNSRLSVKSFQQDDDGRNSIYDSRNSETDELLYSRYDEAKSF</sequence>
<evidence type="ECO:0000256" key="1">
    <source>
        <dbReference type="SAM" id="Phobius"/>
    </source>
</evidence>
<name>A0A077ZTI0_STYLE</name>
<protein>
    <submittedName>
        <fullName evidence="2">Uncharacterized protein</fullName>
    </submittedName>
</protein>